<accession>A0A9P0KXC8</accession>
<gene>
    <name evidence="1" type="ORF">ACAOBT_LOCUS14923</name>
</gene>
<sequence>MFKMCFRPHDTFMPPHRTRGAKVCELWRGHPANTPTCRFTPRRNLENVDLATVLRSLQQIISPLISATQALQAVFPQTLNG</sequence>
<dbReference type="OrthoDB" id="10415268at2759"/>
<dbReference type="Proteomes" id="UP001152888">
    <property type="component" value="Unassembled WGS sequence"/>
</dbReference>
<proteinExistence type="predicted"/>
<dbReference type="AlphaFoldDB" id="A0A9P0KXC8"/>
<reference evidence="1" key="1">
    <citation type="submission" date="2022-03" db="EMBL/GenBank/DDBJ databases">
        <authorList>
            <person name="Sayadi A."/>
        </authorList>
    </citation>
    <scope>NUCLEOTIDE SEQUENCE</scope>
</reference>
<protein>
    <submittedName>
        <fullName evidence="1">Uncharacterized protein</fullName>
    </submittedName>
</protein>
<organism evidence="1 2">
    <name type="scientific">Acanthoscelides obtectus</name>
    <name type="common">Bean weevil</name>
    <name type="synonym">Bruchus obtectus</name>
    <dbReference type="NCBI Taxonomy" id="200917"/>
    <lineage>
        <taxon>Eukaryota</taxon>
        <taxon>Metazoa</taxon>
        <taxon>Ecdysozoa</taxon>
        <taxon>Arthropoda</taxon>
        <taxon>Hexapoda</taxon>
        <taxon>Insecta</taxon>
        <taxon>Pterygota</taxon>
        <taxon>Neoptera</taxon>
        <taxon>Endopterygota</taxon>
        <taxon>Coleoptera</taxon>
        <taxon>Polyphaga</taxon>
        <taxon>Cucujiformia</taxon>
        <taxon>Chrysomeloidea</taxon>
        <taxon>Chrysomelidae</taxon>
        <taxon>Bruchinae</taxon>
        <taxon>Bruchini</taxon>
        <taxon>Acanthoscelides</taxon>
    </lineage>
</organism>
<evidence type="ECO:0000313" key="2">
    <source>
        <dbReference type="Proteomes" id="UP001152888"/>
    </source>
</evidence>
<comment type="caution">
    <text evidence="1">The sequence shown here is derived from an EMBL/GenBank/DDBJ whole genome shotgun (WGS) entry which is preliminary data.</text>
</comment>
<dbReference type="EMBL" id="CAKOFQ010006918">
    <property type="protein sequence ID" value="CAH1982284.1"/>
    <property type="molecule type" value="Genomic_DNA"/>
</dbReference>
<evidence type="ECO:0000313" key="1">
    <source>
        <dbReference type="EMBL" id="CAH1982284.1"/>
    </source>
</evidence>
<name>A0A9P0KXC8_ACAOB</name>
<keyword evidence="2" id="KW-1185">Reference proteome</keyword>